<dbReference type="AlphaFoldDB" id="A0A7S2XNH1"/>
<dbReference type="EMBL" id="HBHQ01006619">
    <property type="protein sequence ID" value="CAD9812641.1"/>
    <property type="molecule type" value="Transcribed_RNA"/>
</dbReference>
<name>A0A7S2XNH1_9STRA</name>
<evidence type="ECO:0000313" key="1">
    <source>
        <dbReference type="EMBL" id="CAD9812641.1"/>
    </source>
</evidence>
<sequence length="179" mass="20261">MADELFDDLKKNPQSIDGGFKKVPNTLDPFLSKDGKGKGVAANKQCLGDIQSEPNIDINWLKRQPVPFFVLVVVFSSLASHDLRFLKVIPFLFVFRIISIGIKWVHYFISATPLNEVRQNSKFLLRRAANQAKKSQDGGYGRRVTEGVALQCARTYSPAVADFVRDTKKKIHEDWSNYT</sequence>
<gene>
    <name evidence="1" type="ORF">ASEP1449_LOCUS4466</name>
</gene>
<organism evidence="1">
    <name type="scientific">Attheya septentrionalis</name>
    <dbReference type="NCBI Taxonomy" id="420275"/>
    <lineage>
        <taxon>Eukaryota</taxon>
        <taxon>Sar</taxon>
        <taxon>Stramenopiles</taxon>
        <taxon>Ochrophyta</taxon>
        <taxon>Bacillariophyta</taxon>
        <taxon>Coscinodiscophyceae</taxon>
        <taxon>Chaetocerotophycidae</taxon>
        <taxon>Chaetocerotales</taxon>
        <taxon>Attheyaceae</taxon>
        <taxon>Attheya</taxon>
    </lineage>
</organism>
<proteinExistence type="predicted"/>
<reference evidence="1" key="1">
    <citation type="submission" date="2021-01" db="EMBL/GenBank/DDBJ databases">
        <authorList>
            <person name="Corre E."/>
            <person name="Pelletier E."/>
            <person name="Niang G."/>
            <person name="Scheremetjew M."/>
            <person name="Finn R."/>
            <person name="Kale V."/>
            <person name="Holt S."/>
            <person name="Cochrane G."/>
            <person name="Meng A."/>
            <person name="Brown T."/>
            <person name="Cohen L."/>
        </authorList>
    </citation>
    <scope>NUCLEOTIDE SEQUENCE</scope>
    <source>
        <strain evidence="1">CCMP2084</strain>
    </source>
</reference>
<accession>A0A7S2XNH1</accession>
<protein>
    <submittedName>
        <fullName evidence="1">Uncharacterized protein</fullName>
    </submittedName>
</protein>